<evidence type="ECO:0000256" key="1">
    <source>
        <dbReference type="SAM" id="SignalP"/>
    </source>
</evidence>
<reference evidence="2" key="2">
    <citation type="submission" date="2023-02" db="EMBL/GenBank/DDBJ databases">
        <authorList>
            <person name="Rayyan A."/>
            <person name="Meyer T."/>
            <person name="Kyndt J.A."/>
        </authorList>
    </citation>
    <scope>NUCLEOTIDE SEQUENCE</scope>
    <source>
        <strain evidence="2">DSM 9987</strain>
    </source>
</reference>
<reference evidence="2" key="1">
    <citation type="journal article" date="2023" name="Microbiol Resour">
        <title>Genome Sequences of Rhodoplanes serenus and Two Thermotolerant Strains, Rhodoplanes tepidamans and 'Rhodoplanes cryptolactis,' Further Refine the Genus.</title>
        <authorList>
            <person name="Rayyan A.A."/>
            <person name="Kyndt J.A."/>
        </authorList>
    </citation>
    <scope>NUCLEOTIDE SEQUENCE</scope>
    <source>
        <strain evidence="2">DSM 9987</strain>
    </source>
</reference>
<name>A0ABT5JHZ4_RHOTP</name>
<evidence type="ECO:0000313" key="3">
    <source>
        <dbReference type="Proteomes" id="UP001165652"/>
    </source>
</evidence>
<proteinExistence type="predicted"/>
<gene>
    <name evidence="2" type="ORF">PQJ73_26910</name>
</gene>
<sequence>MTRSHPSRTASRATTSARRVGLRTFAAAGTAAALMLAAAAPVAADESHDRRARPRVLAGPIVGGLAANNGYYAYGPYAAPGPAAWGPLPWSSLYGPAVPPAPGCFLQRQRVWTEYGWRWRTAPICY</sequence>
<dbReference type="RefSeq" id="WP_272780155.1">
    <property type="nucleotide sequence ID" value="NZ_JAQQLI010000068.1"/>
</dbReference>
<keyword evidence="3" id="KW-1185">Reference proteome</keyword>
<organism evidence="2 3">
    <name type="scientific">Rhodoplanes tepidamans</name>
    <name type="common">Rhodoplanes cryptolactis</name>
    <dbReference type="NCBI Taxonomy" id="200616"/>
    <lineage>
        <taxon>Bacteria</taxon>
        <taxon>Pseudomonadati</taxon>
        <taxon>Pseudomonadota</taxon>
        <taxon>Alphaproteobacteria</taxon>
        <taxon>Hyphomicrobiales</taxon>
        <taxon>Nitrobacteraceae</taxon>
        <taxon>Rhodoplanes</taxon>
    </lineage>
</organism>
<accession>A0ABT5JHZ4</accession>
<comment type="caution">
    <text evidence="2">The sequence shown here is derived from an EMBL/GenBank/DDBJ whole genome shotgun (WGS) entry which is preliminary data.</text>
</comment>
<dbReference type="PROSITE" id="PS51318">
    <property type="entry name" value="TAT"/>
    <property type="match status" value="1"/>
</dbReference>
<evidence type="ECO:0000313" key="2">
    <source>
        <dbReference type="EMBL" id="MDC7789328.1"/>
    </source>
</evidence>
<dbReference type="EMBL" id="JAQQLI010000068">
    <property type="protein sequence ID" value="MDC7789328.1"/>
    <property type="molecule type" value="Genomic_DNA"/>
</dbReference>
<feature type="chain" id="PRO_5047019832" evidence="1">
    <location>
        <begin position="45"/>
        <end position="126"/>
    </location>
</feature>
<dbReference type="Proteomes" id="UP001165652">
    <property type="component" value="Unassembled WGS sequence"/>
</dbReference>
<feature type="signal peptide" evidence="1">
    <location>
        <begin position="1"/>
        <end position="44"/>
    </location>
</feature>
<dbReference type="InterPro" id="IPR006311">
    <property type="entry name" value="TAT_signal"/>
</dbReference>
<keyword evidence="1" id="KW-0732">Signal</keyword>
<protein>
    <submittedName>
        <fullName evidence="2">Uncharacterized protein</fullName>
    </submittedName>
</protein>